<name>A0A9N8DQ66_9STRA</name>
<proteinExistence type="predicted"/>
<dbReference type="SMART" id="SM00184">
    <property type="entry name" value="RING"/>
    <property type="match status" value="1"/>
</dbReference>
<dbReference type="GO" id="GO:0008270">
    <property type="term" value="F:zinc ion binding"/>
    <property type="evidence" value="ECO:0007669"/>
    <property type="project" value="UniProtKB-KW"/>
</dbReference>
<feature type="domain" description="RING-type" evidence="6">
    <location>
        <begin position="16"/>
        <end position="53"/>
    </location>
</feature>
<reference evidence="7" key="1">
    <citation type="submission" date="2020-06" db="EMBL/GenBank/DDBJ databases">
        <authorList>
            <consortium name="Plant Systems Biology data submission"/>
        </authorList>
    </citation>
    <scope>NUCLEOTIDE SEQUENCE</scope>
    <source>
        <strain evidence="7">D6</strain>
    </source>
</reference>
<accession>A0A9N8DQ66</accession>
<dbReference type="EMBL" id="CAICTM010000275">
    <property type="protein sequence ID" value="CAB9506707.1"/>
    <property type="molecule type" value="Genomic_DNA"/>
</dbReference>
<organism evidence="7 8">
    <name type="scientific">Seminavis robusta</name>
    <dbReference type="NCBI Taxonomy" id="568900"/>
    <lineage>
        <taxon>Eukaryota</taxon>
        <taxon>Sar</taxon>
        <taxon>Stramenopiles</taxon>
        <taxon>Ochrophyta</taxon>
        <taxon>Bacillariophyta</taxon>
        <taxon>Bacillariophyceae</taxon>
        <taxon>Bacillariophycidae</taxon>
        <taxon>Naviculales</taxon>
        <taxon>Naviculaceae</taxon>
        <taxon>Seminavis</taxon>
    </lineage>
</organism>
<protein>
    <submittedName>
        <fullName evidence="7">TNF receptor-associated factor</fullName>
    </submittedName>
</protein>
<dbReference type="GO" id="GO:0006511">
    <property type="term" value="P:ubiquitin-dependent protein catabolic process"/>
    <property type="evidence" value="ECO:0007669"/>
    <property type="project" value="TreeGrafter"/>
</dbReference>
<evidence type="ECO:0000256" key="2">
    <source>
        <dbReference type="ARBA" id="ARBA00022771"/>
    </source>
</evidence>
<dbReference type="PROSITE" id="PS00518">
    <property type="entry name" value="ZF_RING_1"/>
    <property type="match status" value="1"/>
</dbReference>
<keyword evidence="1" id="KW-0479">Metal-binding</keyword>
<dbReference type="GO" id="GO:0000209">
    <property type="term" value="P:protein polyubiquitination"/>
    <property type="evidence" value="ECO:0007669"/>
    <property type="project" value="TreeGrafter"/>
</dbReference>
<dbReference type="PROSITE" id="PS50089">
    <property type="entry name" value="ZF_RING_2"/>
    <property type="match status" value="1"/>
</dbReference>
<dbReference type="GO" id="GO:0061630">
    <property type="term" value="F:ubiquitin protein ligase activity"/>
    <property type="evidence" value="ECO:0007669"/>
    <property type="project" value="TreeGrafter"/>
</dbReference>
<feature type="coiled-coil region" evidence="5">
    <location>
        <begin position="154"/>
        <end position="181"/>
    </location>
</feature>
<evidence type="ECO:0000256" key="1">
    <source>
        <dbReference type="ARBA" id="ARBA00022723"/>
    </source>
</evidence>
<keyword evidence="5" id="KW-0175">Coiled coil</keyword>
<dbReference type="InterPro" id="IPR013083">
    <property type="entry name" value="Znf_RING/FYVE/PHD"/>
</dbReference>
<dbReference type="Gene3D" id="3.30.40.10">
    <property type="entry name" value="Zinc/RING finger domain, C3HC4 (zinc finger)"/>
    <property type="match status" value="1"/>
</dbReference>
<sequence>MVVVVRLEEVPKDLICAICMSVPLKPKKLRQCGHVFCDECIQESLAHQRQCPVLDRRSCNPATDVKALREGSLGYRIWSTIEIKCDHHEAGCSWRGSISDYFAHRNLCRQGPFGGDRRSRSDQRLIDNLETEKILLSERVEDVVFENGRLRAELERISTELLQRQREVEELKSTNQQMKVKEGEIFNAMMTILQLPKENSKGGYDYSRHSVVKLTKLICQHLENKPDNIKANKIYECVTKIYGDLDKNHFDEPAFLYMDVRMLFGVCLASTWFSDNQRRQLSRLAGDKGWL</sequence>
<keyword evidence="8" id="KW-1185">Reference proteome</keyword>
<comment type="caution">
    <text evidence="7">The sequence shown here is derived from an EMBL/GenBank/DDBJ whole genome shotgun (WGS) entry which is preliminary data.</text>
</comment>
<evidence type="ECO:0000313" key="7">
    <source>
        <dbReference type="EMBL" id="CAB9506707.1"/>
    </source>
</evidence>
<dbReference type="InterPro" id="IPR001841">
    <property type="entry name" value="Znf_RING"/>
</dbReference>
<evidence type="ECO:0000256" key="5">
    <source>
        <dbReference type="SAM" id="Coils"/>
    </source>
</evidence>
<dbReference type="OrthoDB" id="44004at2759"/>
<keyword evidence="3" id="KW-0862">Zinc</keyword>
<dbReference type="PANTHER" id="PTHR46016:SF1">
    <property type="entry name" value="RING-TYPE DOMAIN-CONTAINING PROTEIN"/>
    <property type="match status" value="1"/>
</dbReference>
<dbReference type="PANTHER" id="PTHR46016">
    <property type="entry name" value="ZINC FINGER, RING/FYVE/PHD-TYPE"/>
    <property type="match status" value="1"/>
</dbReference>
<dbReference type="SUPFAM" id="SSF57850">
    <property type="entry name" value="RING/U-box"/>
    <property type="match status" value="1"/>
</dbReference>
<gene>
    <name evidence="7" type="ORF">SEMRO_276_G105930.1</name>
</gene>
<dbReference type="Pfam" id="PF13923">
    <property type="entry name" value="zf-C3HC4_2"/>
    <property type="match status" value="1"/>
</dbReference>
<evidence type="ECO:0000259" key="6">
    <source>
        <dbReference type="PROSITE" id="PS50089"/>
    </source>
</evidence>
<evidence type="ECO:0000256" key="3">
    <source>
        <dbReference type="ARBA" id="ARBA00022833"/>
    </source>
</evidence>
<dbReference type="InterPro" id="IPR017907">
    <property type="entry name" value="Znf_RING_CS"/>
</dbReference>
<keyword evidence="7" id="KW-0675">Receptor</keyword>
<keyword evidence="2 4" id="KW-0863">Zinc-finger</keyword>
<dbReference type="Proteomes" id="UP001153069">
    <property type="component" value="Unassembled WGS sequence"/>
</dbReference>
<dbReference type="AlphaFoldDB" id="A0A9N8DQ66"/>
<evidence type="ECO:0000313" key="8">
    <source>
        <dbReference type="Proteomes" id="UP001153069"/>
    </source>
</evidence>
<evidence type="ECO:0000256" key="4">
    <source>
        <dbReference type="PROSITE-ProRule" id="PRU00175"/>
    </source>
</evidence>
<dbReference type="InterPro" id="IPR051438">
    <property type="entry name" value="RNF_E3_ubiq-protein_ligase"/>
</dbReference>